<feature type="transmembrane region" description="Helical" evidence="1">
    <location>
        <begin position="120"/>
        <end position="139"/>
    </location>
</feature>
<keyword evidence="1" id="KW-0812">Transmembrane</keyword>
<comment type="caution">
    <text evidence="2">The sequence shown here is derived from an EMBL/GenBank/DDBJ whole genome shotgun (WGS) entry which is preliminary data.</text>
</comment>
<feature type="transmembrane region" description="Helical" evidence="1">
    <location>
        <begin position="225"/>
        <end position="244"/>
    </location>
</feature>
<keyword evidence="1" id="KW-0472">Membrane</keyword>
<accession>A0ABQ5YIU5</accession>
<feature type="transmembrane region" description="Helical" evidence="1">
    <location>
        <begin position="35"/>
        <end position="57"/>
    </location>
</feature>
<feature type="transmembrane region" description="Helical" evidence="1">
    <location>
        <begin position="86"/>
        <end position="108"/>
    </location>
</feature>
<dbReference type="InterPro" id="IPR018750">
    <property type="entry name" value="DUF2306_membrane"/>
</dbReference>
<name>A0ABQ5YIU5_9NEIS</name>
<evidence type="ECO:0000256" key="1">
    <source>
        <dbReference type="SAM" id="Phobius"/>
    </source>
</evidence>
<dbReference type="Proteomes" id="UP001156706">
    <property type="component" value="Unassembled WGS sequence"/>
</dbReference>
<reference evidence="3" key="1">
    <citation type="journal article" date="2019" name="Int. J. Syst. Evol. Microbiol.">
        <title>The Global Catalogue of Microorganisms (GCM) 10K type strain sequencing project: providing services to taxonomists for standard genome sequencing and annotation.</title>
        <authorList>
            <consortium name="The Broad Institute Genomics Platform"/>
            <consortium name="The Broad Institute Genome Sequencing Center for Infectious Disease"/>
            <person name="Wu L."/>
            <person name="Ma J."/>
        </authorList>
    </citation>
    <scope>NUCLEOTIDE SEQUENCE [LARGE SCALE GENOMIC DNA]</scope>
    <source>
        <strain evidence="3">NBRC 110044</strain>
    </source>
</reference>
<protein>
    <submittedName>
        <fullName evidence="2">Membrane protein</fullName>
    </submittedName>
</protein>
<organism evidence="2 3">
    <name type="scientific">Chitinimonas prasina</name>
    <dbReference type="NCBI Taxonomy" id="1434937"/>
    <lineage>
        <taxon>Bacteria</taxon>
        <taxon>Pseudomonadati</taxon>
        <taxon>Pseudomonadota</taxon>
        <taxon>Betaproteobacteria</taxon>
        <taxon>Neisseriales</taxon>
        <taxon>Chitinibacteraceae</taxon>
        <taxon>Chitinimonas</taxon>
    </lineage>
</organism>
<gene>
    <name evidence="2" type="ORF">GCM10007907_32270</name>
</gene>
<keyword evidence="3" id="KW-1185">Reference proteome</keyword>
<proteinExistence type="predicted"/>
<evidence type="ECO:0000313" key="2">
    <source>
        <dbReference type="EMBL" id="GLR14437.1"/>
    </source>
</evidence>
<feature type="transmembrane region" description="Helical" evidence="1">
    <location>
        <begin position="186"/>
        <end position="205"/>
    </location>
</feature>
<dbReference type="RefSeq" id="WP_284197510.1">
    <property type="nucleotide sequence ID" value="NZ_BSOG01000004.1"/>
</dbReference>
<feature type="transmembrane region" description="Helical" evidence="1">
    <location>
        <begin position="256"/>
        <end position="280"/>
    </location>
</feature>
<evidence type="ECO:0000313" key="3">
    <source>
        <dbReference type="Proteomes" id="UP001156706"/>
    </source>
</evidence>
<feature type="transmembrane region" description="Helical" evidence="1">
    <location>
        <begin position="145"/>
        <end position="165"/>
    </location>
</feature>
<keyword evidence="1" id="KW-1133">Transmembrane helix</keyword>
<sequence length="284" mass="31451">MTLEASVTVPVEQHLALGRRADTLSRRALDWSVRACYGTVLLGQLLFVAYLLLFYVGNALRGQFEVWNKVVPRGYVPGDTLSNVMMGLHVMLAAVVIAGGLLQLLPWLRRRLPALHRWNGRIYVLAALVVAGAGLYLIWVQGRAGALPLHLGLTLNACLILFFAAQAWREGWRRNIEAHRRWALRLFMVVSGVWFFRVALMFWVIASGGPVGFDPETGTGPTLDVLAFANYLLPLAVLEAVFYAQSRAKARGRWVVAGLLAVMSLAMLVGIAVAAMAMWLPWMR</sequence>
<dbReference type="Pfam" id="PF10067">
    <property type="entry name" value="DUF2306"/>
    <property type="match status" value="1"/>
</dbReference>
<dbReference type="EMBL" id="BSOG01000004">
    <property type="protein sequence ID" value="GLR14437.1"/>
    <property type="molecule type" value="Genomic_DNA"/>
</dbReference>